<evidence type="ECO:0000313" key="2">
    <source>
        <dbReference type="EMBL" id="BDV42444.1"/>
    </source>
</evidence>
<dbReference type="Pfam" id="PF06995">
    <property type="entry name" value="Phage_P2_GpU"/>
    <property type="match status" value="1"/>
</dbReference>
<organism evidence="2 3">
    <name type="scientific">Geotalea uraniireducens</name>
    <dbReference type="NCBI Taxonomy" id="351604"/>
    <lineage>
        <taxon>Bacteria</taxon>
        <taxon>Pseudomonadati</taxon>
        <taxon>Thermodesulfobacteriota</taxon>
        <taxon>Desulfuromonadia</taxon>
        <taxon>Geobacterales</taxon>
        <taxon>Geobacteraceae</taxon>
        <taxon>Geotalea</taxon>
    </lineage>
</organism>
<sequence>MFAQLGDIRFELITYFDGLEGSQSFTFAEHQVIEGKPMLQYIGDALETVSITLKFHVLYCAPEAEFKRVKEMAAKHQALPFVFGNGIYKGRYVIVEITDTVEVTAVDGTVIEVSAKCSLKEWVDDSPLVLKKQQKQAKAPARLKNGKPHPKAKKVDIPQLTPASLAAGYRVVDKNQIVRLPKK</sequence>
<keyword evidence="3" id="KW-1185">Reference proteome</keyword>
<gene>
    <name evidence="2" type="ORF">GURASL_13670</name>
</gene>
<proteinExistence type="predicted"/>
<protein>
    <recommendedName>
        <fullName evidence="4">Phage protein U</fullName>
    </recommendedName>
</protein>
<evidence type="ECO:0000313" key="3">
    <source>
        <dbReference type="Proteomes" id="UP001317705"/>
    </source>
</evidence>
<dbReference type="EMBL" id="AP027151">
    <property type="protein sequence ID" value="BDV42444.1"/>
    <property type="molecule type" value="Genomic_DNA"/>
</dbReference>
<feature type="region of interest" description="Disordered" evidence="1">
    <location>
        <begin position="134"/>
        <end position="157"/>
    </location>
</feature>
<feature type="compositionally biased region" description="Low complexity" evidence="1">
    <location>
        <begin position="134"/>
        <end position="143"/>
    </location>
</feature>
<evidence type="ECO:0008006" key="4">
    <source>
        <dbReference type="Google" id="ProtNLM"/>
    </source>
</evidence>
<reference evidence="2 3" key="1">
    <citation type="submission" date="2022-12" db="EMBL/GenBank/DDBJ databases">
        <title>Polyphasic characterization of Geotalea uranireducens NIT-SL11 newly isolated from a complex of sewage sludge and microbially reduced graphene oxide.</title>
        <authorList>
            <person name="Xie L."/>
            <person name="Yoshida N."/>
            <person name="Meng L."/>
        </authorList>
    </citation>
    <scope>NUCLEOTIDE SEQUENCE [LARGE SCALE GENOMIC DNA]</scope>
    <source>
        <strain evidence="2 3">NIT-SL11</strain>
    </source>
</reference>
<evidence type="ECO:0000256" key="1">
    <source>
        <dbReference type="SAM" id="MobiDB-lite"/>
    </source>
</evidence>
<name>A0ABN6VQ35_9BACT</name>
<dbReference type="RefSeq" id="WP_282002899.1">
    <property type="nucleotide sequence ID" value="NZ_AP027151.1"/>
</dbReference>
<dbReference type="Proteomes" id="UP001317705">
    <property type="component" value="Chromosome"/>
</dbReference>
<dbReference type="InterPro" id="IPR009734">
    <property type="entry name" value="Myoviridae_GpU"/>
</dbReference>
<accession>A0ABN6VQ35</accession>